<keyword evidence="2" id="KW-1185">Reference proteome</keyword>
<sequence>MSSSTESLPTAGNQRPTPAMMRAIMKSTDDTDQEGVAACLGELSLPQSALPRLFLSTPLPTIQAGERKYFVRPALAPYCQTFYGAHLFRFWLINAQTIKGKTQYQVLFSGIGDVFEVLSSTHHQQYDLIQTNCTASSCIKEKLQFNGQQYQAVECRFEGWKEGKEQNKLIPCQR</sequence>
<comment type="caution">
    <text evidence="1">The sequence shown here is derived from an EMBL/GenBank/DDBJ whole genome shotgun (WGS) entry which is preliminary data.</text>
</comment>
<dbReference type="Proteomes" id="UP000575898">
    <property type="component" value="Unassembled WGS sequence"/>
</dbReference>
<accession>A0A840MK88</accession>
<dbReference type="EMBL" id="JACHHY010000013">
    <property type="protein sequence ID" value="MBB5019068.1"/>
    <property type="molecule type" value="Genomic_DNA"/>
</dbReference>
<protein>
    <submittedName>
        <fullName evidence="1">Uncharacterized protein</fullName>
    </submittedName>
</protein>
<proteinExistence type="predicted"/>
<evidence type="ECO:0000313" key="2">
    <source>
        <dbReference type="Proteomes" id="UP000575898"/>
    </source>
</evidence>
<gene>
    <name evidence="1" type="ORF">HNQ59_002366</name>
</gene>
<name>A0A840MK88_9PROT</name>
<dbReference type="RefSeq" id="WP_184039272.1">
    <property type="nucleotide sequence ID" value="NZ_JACHHY010000013.1"/>
</dbReference>
<organism evidence="1 2">
    <name type="scientific">Chitinivorax tropicus</name>
    <dbReference type="NCBI Taxonomy" id="714531"/>
    <lineage>
        <taxon>Bacteria</taxon>
        <taxon>Pseudomonadati</taxon>
        <taxon>Pseudomonadota</taxon>
        <taxon>Betaproteobacteria</taxon>
        <taxon>Chitinivorax</taxon>
    </lineage>
</organism>
<reference evidence="1 2" key="1">
    <citation type="submission" date="2020-08" db="EMBL/GenBank/DDBJ databases">
        <title>Genomic Encyclopedia of Type Strains, Phase IV (KMG-IV): sequencing the most valuable type-strain genomes for metagenomic binning, comparative biology and taxonomic classification.</title>
        <authorList>
            <person name="Goeker M."/>
        </authorList>
    </citation>
    <scope>NUCLEOTIDE SEQUENCE [LARGE SCALE GENOMIC DNA]</scope>
    <source>
        <strain evidence="1 2">DSM 27165</strain>
    </source>
</reference>
<evidence type="ECO:0000313" key="1">
    <source>
        <dbReference type="EMBL" id="MBB5019068.1"/>
    </source>
</evidence>
<dbReference type="AlphaFoldDB" id="A0A840MK88"/>